<dbReference type="AlphaFoldDB" id="A0A6N6M9M3"/>
<dbReference type="InterPro" id="IPR012467">
    <property type="entry name" value="DUF1684"/>
</dbReference>
<dbReference type="PROSITE" id="PS51257">
    <property type="entry name" value="PROKAR_LIPOPROTEIN"/>
    <property type="match status" value="1"/>
</dbReference>
<reference evidence="1 2" key="1">
    <citation type="submission" date="2019-09" db="EMBL/GenBank/DDBJ databases">
        <title>Genomes of Cryomorphaceae.</title>
        <authorList>
            <person name="Bowman J.P."/>
        </authorList>
    </citation>
    <scope>NUCLEOTIDE SEQUENCE [LARGE SCALE GENOMIC DNA]</scope>
    <source>
        <strain evidence="1 2">KCTC 52047</strain>
    </source>
</reference>
<proteinExistence type="predicted"/>
<comment type="caution">
    <text evidence="1">The sequence shown here is derived from an EMBL/GenBank/DDBJ whole genome shotgun (WGS) entry which is preliminary data.</text>
</comment>
<evidence type="ECO:0000313" key="2">
    <source>
        <dbReference type="Proteomes" id="UP000435357"/>
    </source>
</evidence>
<dbReference type="PANTHER" id="PTHR41913:SF1">
    <property type="entry name" value="DUF1684 DOMAIN-CONTAINING PROTEIN"/>
    <property type="match status" value="1"/>
</dbReference>
<dbReference type="PANTHER" id="PTHR41913">
    <property type="entry name" value="DUF1684 DOMAIN-CONTAINING PROTEIN"/>
    <property type="match status" value="1"/>
</dbReference>
<protein>
    <submittedName>
        <fullName evidence="1">DUF1684 domain-containing protein</fullName>
    </submittedName>
</protein>
<gene>
    <name evidence="1" type="ORF">F3059_05735</name>
</gene>
<name>A0A6N6M9M3_9FLAO</name>
<dbReference type="OrthoDB" id="5493262at2"/>
<dbReference type="RefSeq" id="WP_151167176.1">
    <property type="nucleotide sequence ID" value="NZ_WACR01000004.1"/>
</dbReference>
<dbReference type="EMBL" id="WACR01000004">
    <property type="protein sequence ID" value="KAB1064856.1"/>
    <property type="molecule type" value="Genomic_DNA"/>
</dbReference>
<accession>A0A6N6M9M3</accession>
<sequence>MMRIILFVPILFLLSCGGQKSQKYEKKVLEERKEKNKLFSSADGPLEEKDRENFVSLNYFPVDTFFRIKAEYIPIDTAKPFEMPTSTDRTPLYIRKGFAKFEVEGMRHRLTIFENLDNPQDSLYFIPFSDLTSAVSTYGGGRYLDVKPPKTDQDSVLLDFNKAYNPYCAYNYNYSCPIPPPENSLDFSVRAGEKNYK</sequence>
<dbReference type="Proteomes" id="UP000435357">
    <property type="component" value="Unassembled WGS sequence"/>
</dbReference>
<keyword evidence="2" id="KW-1185">Reference proteome</keyword>
<organism evidence="1 2">
    <name type="scientific">Salibacter halophilus</name>
    <dbReference type="NCBI Taxonomy" id="1803916"/>
    <lineage>
        <taxon>Bacteria</taxon>
        <taxon>Pseudomonadati</taxon>
        <taxon>Bacteroidota</taxon>
        <taxon>Flavobacteriia</taxon>
        <taxon>Flavobacteriales</taxon>
        <taxon>Salibacteraceae</taxon>
        <taxon>Salibacter</taxon>
    </lineage>
</organism>
<dbReference type="Pfam" id="PF07920">
    <property type="entry name" value="DUF1684"/>
    <property type="match status" value="1"/>
</dbReference>
<evidence type="ECO:0000313" key="1">
    <source>
        <dbReference type="EMBL" id="KAB1064856.1"/>
    </source>
</evidence>